<name>A0ABV4WRT4_9CYAN</name>
<evidence type="ECO:0000313" key="3">
    <source>
        <dbReference type="EMBL" id="MFB2837793.1"/>
    </source>
</evidence>
<dbReference type="EMBL" id="JBHFNT010000225">
    <property type="protein sequence ID" value="MFB2837793.1"/>
    <property type="molecule type" value="Genomic_DNA"/>
</dbReference>
<gene>
    <name evidence="3" type="ORF">ACE1CA_25100</name>
</gene>
<dbReference type="InterPro" id="IPR045430">
    <property type="entry name" value="EAD1"/>
</dbReference>
<reference evidence="3 4" key="1">
    <citation type="submission" date="2024-09" db="EMBL/GenBank/DDBJ databases">
        <title>Floridaenema gen nov. (Aerosakkonemataceae, Aerosakkonematales ord. nov., Cyanobacteria) from benthic tropical and subtropical fresh waters, with the description of four new species.</title>
        <authorList>
            <person name="Moretto J.A."/>
            <person name="Berthold D.E."/>
            <person name="Lefler F.W."/>
            <person name="Huang I.-S."/>
            <person name="Laughinghouse H. IV."/>
        </authorList>
    </citation>
    <scope>NUCLEOTIDE SEQUENCE [LARGE SCALE GENOMIC DNA]</scope>
    <source>
        <strain evidence="3 4">BLCC-F167</strain>
    </source>
</reference>
<feature type="domain" description="Effector-associated" evidence="1">
    <location>
        <begin position="1"/>
        <end position="82"/>
    </location>
</feature>
<evidence type="ECO:0000259" key="1">
    <source>
        <dbReference type="Pfam" id="PF19955"/>
    </source>
</evidence>
<evidence type="ECO:0000313" key="4">
    <source>
        <dbReference type="Proteomes" id="UP001576780"/>
    </source>
</evidence>
<protein>
    <submittedName>
        <fullName evidence="3">Effector-associated domain EAD1-containing protein</fullName>
    </submittedName>
</protein>
<dbReference type="RefSeq" id="WP_413280131.1">
    <property type="nucleotide sequence ID" value="NZ_JBHFNT010000225.1"/>
</dbReference>
<keyword evidence="4" id="KW-1185">Reference proteome</keyword>
<feature type="domain" description="vWA-MoxR associated protein C-terminal" evidence="2">
    <location>
        <begin position="284"/>
        <end position="513"/>
    </location>
</feature>
<sequence>MGLNGEKRKNLREALIKAYPKEADIQLMLEDQLDWSLSNIKEAETYGLKVQNIIRWAEAQGKLRELIIGASQSNPGNQYLRDCVGCLLIDCFDDIDDNLLATESLISLIKILKEIQNQEFTLIKKCCEIVVPEISDHRSQMLKDIQNNELDPSVKLLILLNLLLKEYKKKSQGMPYIIEFVMALQRTKELQATTHQALFRWLKQVHPEYPVSSNNADNQNIKKLQGHLLIFVRVPITSSTEFLVQTFLCIKTIGNDDSVVETKFIDLPINNEQGSQRGIFCNLSQIEENLLKWEEEIRKKLDDHAEKMGCWYDLTIEFFLPYDYLATPVEQWKVNKAPIQRKRRDPVGKKHQVVVRSVDRLDDSELFNQLLKTWQHAAQILEKNPTPEMIQAKIEQLDCPVGCDWDALTRSLKINQQIALKLTCAMPNCTTSNGSTNLERLFESILEGGTPIVLWSRQCNLSDDNVVFQMDGLLTLETLCNLDNLLEQVKTKRIEAGDDRSLGHHLAILCDEPKWLRQVRQFLRENPLRGNLGE</sequence>
<comment type="caution">
    <text evidence="3">The sequence shown here is derived from an EMBL/GenBank/DDBJ whole genome shotgun (WGS) entry which is preliminary data.</text>
</comment>
<dbReference type="InterPro" id="IPR045450">
    <property type="entry name" value="VMAP_C"/>
</dbReference>
<proteinExistence type="predicted"/>
<dbReference type="Pfam" id="PF19955">
    <property type="entry name" value="EAD1"/>
    <property type="match status" value="1"/>
</dbReference>
<dbReference type="Proteomes" id="UP001576780">
    <property type="component" value="Unassembled WGS sequence"/>
</dbReference>
<organism evidence="3 4">
    <name type="scientific">Floridaenema evergladense BLCC-F167</name>
    <dbReference type="NCBI Taxonomy" id="3153639"/>
    <lineage>
        <taxon>Bacteria</taxon>
        <taxon>Bacillati</taxon>
        <taxon>Cyanobacteriota</taxon>
        <taxon>Cyanophyceae</taxon>
        <taxon>Oscillatoriophycideae</taxon>
        <taxon>Aerosakkonematales</taxon>
        <taxon>Aerosakkonemataceae</taxon>
        <taxon>Floridanema</taxon>
        <taxon>Floridanema evergladense</taxon>
    </lineage>
</organism>
<dbReference type="Pfam" id="PF20028">
    <property type="entry name" value="VMAP-C"/>
    <property type="match status" value="1"/>
</dbReference>
<accession>A0ABV4WRT4</accession>
<evidence type="ECO:0000259" key="2">
    <source>
        <dbReference type="Pfam" id="PF20028"/>
    </source>
</evidence>